<organism evidence="2 3">
    <name type="scientific">Plasmodium malariae</name>
    <dbReference type="NCBI Taxonomy" id="5858"/>
    <lineage>
        <taxon>Eukaryota</taxon>
        <taxon>Sar</taxon>
        <taxon>Alveolata</taxon>
        <taxon>Apicomplexa</taxon>
        <taxon>Aconoidasida</taxon>
        <taxon>Haemosporida</taxon>
        <taxon>Plasmodiidae</taxon>
        <taxon>Plasmodium</taxon>
        <taxon>Plasmodium (Plasmodium)</taxon>
    </lineage>
</organism>
<keyword evidence="3" id="KW-1185">Reference proteome</keyword>
<evidence type="ECO:0000313" key="3">
    <source>
        <dbReference type="Proteomes" id="UP000219813"/>
    </source>
</evidence>
<feature type="transmembrane region" description="Helical" evidence="1">
    <location>
        <begin position="203"/>
        <end position="227"/>
    </location>
</feature>
<keyword evidence="1" id="KW-0812">Transmembrane</keyword>
<protein>
    <recommendedName>
        <fullName evidence="4">Pv-fam-d protein</fullName>
    </recommendedName>
</protein>
<reference evidence="2 3" key="1">
    <citation type="submission" date="2016-06" db="EMBL/GenBank/DDBJ databases">
        <authorList>
            <consortium name="Pathogen Informatics"/>
        </authorList>
    </citation>
    <scope>NUCLEOTIDE SEQUENCE [LARGE SCALE GENOMIC DNA]</scope>
</reference>
<dbReference type="EMBL" id="LT594626">
    <property type="protein sequence ID" value="SBT87280.1"/>
    <property type="molecule type" value="Genomic_DNA"/>
</dbReference>
<proteinExistence type="predicted"/>
<dbReference type="RefSeq" id="XP_028860297.1">
    <property type="nucleotide sequence ID" value="XM_029003341.1"/>
</dbReference>
<name>A0A1D3JL68_PLAMA</name>
<keyword evidence="1" id="KW-0472">Membrane</keyword>
<accession>A0A1D3JL68</accession>
<dbReference type="GeneID" id="39867182"/>
<evidence type="ECO:0000256" key="1">
    <source>
        <dbReference type="SAM" id="Phobius"/>
    </source>
</evidence>
<evidence type="ECO:0000313" key="2">
    <source>
        <dbReference type="EMBL" id="SBT87280.1"/>
    </source>
</evidence>
<dbReference type="KEGG" id="pmal:PMUG01_05014000"/>
<sequence>MLTFFTEGIIFSILIWIYKFFDDDKEYNQNNAFNVKFRRLLSTEANVEEERKDETLKKGIYNLLYESNDSFGERINSLEHDEEFLKRFTDLMQREISEQEFKDLIKYTKFQKQHHSHNTQHNLKKIYKNVKHYDNAEKHKNPHISSKKVDSSYESILFQSSSGINHHFFKHKDIDRNLLYSKKKNVKYTLHLSQKKNIPSKKIINIVFSNYVTYFCCTVLVLCAIISGDRLFALSTITT</sequence>
<dbReference type="AlphaFoldDB" id="A0A1D3JL68"/>
<evidence type="ECO:0008006" key="4">
    <source>
        <dbReference type="Google" id="ProtNLM"/>
    </source>
</evidence>
<dbReference type="Proteomes" id="UP000219813">
    <property type="component" value="Chromosome 5"/>
</dbReference>
<gene>
    <name evidence="2" type="primary">PmUG01_05014000</name>
    <name evidence="2" type="ORF">PMUG01_05014000</name>
</gene>
<keyword evidence="1" id="KW-1133">Transmembrane helix</keyword>
<dbReference type="VEuPathDB" id="PlasmoDB:PmUG01_05014000"/>
<dbReference type="OrthoDB" id="380619at2759"/>